<name>A0A4R6ZKU9_9GAMM</name>
<evidence type="ECO:0000313" key="4">
    <source>
        <dbReference type="Proteomes" id="UP000295212"/>
    </source>
</evidence>
<keyword evidence="2" id="KW-0732">Signal</keyword>
<comment type="caution">
    <text evidence="3">The sequence shown here is derived from an EMBL/GenBank/DDBJ whole genome shotgun (WGS) entry which is preliminary data.</text>
</comment>
<feature type="chain" id="PRO_5020321659" evidence="2">
    <location>
        <begin position="22"/>
        <end position="329"/>
    </location>
</feature>
<dbReference type="InterPro" id="IPR032809">
    <property type="entry name" value="Put_HupE_UreJ"/>
</dbReference>
<dbReference type="EMBL" id="SNZJ01000010">
    <property type="protein sequence ID" value="TDR53031.1"/>
    <property type="molecule type" value="Genomic_DNA"/>
</dbReference>
<feature type="transmembrane region" description="Helical" evidence="1">
    <location>
        <begin position="238"/>
        <end position="257"/>
    </location>
</feature>
<organism evidence="3 4">
    <name type="scientific">Halomonas ventosae</name>
    <dbReference type="NCBI Taxonomy" id="229007"/>
    <lineage>
        <taxon>Bacteria</taxon>
        <taxon>Pseudomonadati</taxon>
        <taxon>Pseudomonadota</taxon>
        <taxon>Gammaproteobacteria</taxon>
        <taxon>Oceanospirillales</taxon>
        <taxon>Halomonadaceae</taxon>
        <taxon>Halomonas</taxon>
    </lineage>
</organism>
<keyword evidence="1" id="KW-0472">Membrane</keyword>
<feature type="transmembrane region" description="Helical" evidence="1">
    <location>
        <begin position="269"/>
        <end position="293"/>
    </location>
</feature>
<dbReference type="AlphaFoldDB" id="A0A4R6ZKU9"/>
<gene>
    <name evidence="3" type="ORF">DFP85_11097</name>
</gene>
<feature type="transmembrane region" description="Helical" evidence="1">
    <location>
        <begin position="305"/>
        <end position="323"/>
    </location>
</feature>
<protein>
    <submittedName>
        <fullName evidence="3">HupE/UreJ protein</fullName>
    </submittedName>
</protein>
<evidence type="ECO:0000313" key="3">
    <source>
        <dbReference type="EMBL" id="TDR53031.1"/>
    </source>
</evidence>
<evidence type="ECO:0000256" key="2">
    <source>
        <dbReference type="SAM" id="SignalP"/>
    </source>
</evidence>
<keyword evidence="1" id="KW-0812">Transmembrane</keyword>
<dbReference type="RefSeq" id="WP_133636218.1">
    <property type="nucleotide sequence ID" value="NZ_SNZJ01000010.1"/>
</dbReference>
<feature type="signal peptide" evidence="2">
    <location>
        <begin position="1"/>
        <end position="21"/>
    </location>
</feature>
<reference evidence="3 4" key="1">
    <citation type="submission" date="2019-03" db="EMBL/GenBank/DDBJ databases">
        <title>Genomic Encyclopedia of Type Strains, Phase III (KMG-III): the genomes of soil and plant-associated and newly described type strains.</title>
        <authorList>
            <person name="Whitman W."/>
        </authorList>
    </citation>
    <scope>NUCLEOTIDE SEQUENCE [LARGE SCALE GENOMIC DNA]</scope>
    <source>
        <strain evidence="3 4">CECT 5797</strain>
    </source>
</reference>
<proteinExistence type="predicted"/>
<dbReference type="Pfam" id="PF13795">
    <property type="entry name" value="HupE_UreJ_2"/>
    <property type="match status" value="1"/>
</dbReference>
<accession>A0A4R6ZKU9</accession>
<keyword evidence="1" id="KW-1133">Transmembrane helix</keyword>
<sequence length="329" mass="34184">MIARLAIALAVLLFWATPASAHESRPAYLDIRELPSGQYEVLWKRPARGDQALGLSVGWPGACSEVAAGTGPAVPGALVERGLIDCGADGIVGQRVVIEGLEGMRTDTLVRVAFGDGTAQTNLVKPSAPWVDIEGPRPALAVSGDYFVLGIEHILLGLDHLLFVLGLTLIVRGTALLVKTITAFTIAHSLTLAAATLGVVAVPQAPVEAVIALSILFLASELARQGRGEPGLTARHPWIVAFAFGLLHGLGFAGALAEVGLPSADIPLALLTFNLGVEAGQLAFVAAVAACLWAWRRVSVAPSRWGAGASAYAIGSLAAFWLIERVTGF</sequence>
<feature type="transmembrane region" description="Helical" evidence="1">
    <location>
        <begin position="146"/>
        <end position="171"/>
    </location>
</feature>
<evidence type="ECO:0000256" key="1">
    <source>
        <dbReference type="SAM" id="Phobius"/>
    </source>
</evidence>
<dbReference type="OrthoDB" id="9808870at2"/>
<dbReference type="Proteomes" id="UP000295212">
    <property type="component" value="Unassembled WGS sequence"/>
</dbReference>